<keyword evidence="3" id="KW-1185">Reference proteome</keyword>
<dbReference type="AlphaFoldDB" id="A0A6J5Y9K6"/>
<dbReference type="Proteomes" id="UP000507245">
    <property type="component" value="Unassembled WGS sequence"/>
</dbReference>
<reference evidence="3" key="1">
    <citation type="journal article" date="2020" name="Genome Biol.">
        <title>Gamete binning: chromosome-level and haplotype-resolved genome assembly enabled by high-throughput single-cell sequencing of gamete genomes.</title>
        <authorList>
            <person name="Campoy J.A."/>
            <person name="Sun H."/>
            <person name="Goel M."/>
            <person name="Jiao W.-B."/>
            <person name="Folz-Donahue K."/>
            <person name="Wang N."/>
            <person name="Rubio M."/>
            <person name="Liu C."/>
            <person name="Kukat C."/>
            <person name="Ruiz D."/>
            <person name="Huettel B."/>
            <person name="Schneeberger K."/>
        </authorList>
    </citation>
    <scope>NUCLEOTIDE SEQUENCE [LARGE SCALE GENOMIC DNA]</scope>
    <source>
        <strain evidence="3">cv. Rojo Pasion</strain>
    </source>
</reference>
<feature type="region of interest" description="Disordered" evidence="1">
    <location>
        <begin position="54"/>
        <end position="97"/>
    </location>
</feature>
<evidence type="ECO:0000256" key="1">
    <source>
        <dbReference type="SAM" id="MobiDB-lite"/>
    </source>
</evidence>
<gene>
    <name evidence="2" type="ORF">ORAREDHAP_LOCUS48857</name>
</gene>
<evidence type="ECO:0000313" key="2">
    <source>
        <dbReference type="EMBL" id="CAB4320224.1"/>
    </source>
</evidence>
<protein>
    <submittedName>
        <fullName evidence="2">Uncharacterized protein</fullName>
    </submittedName>
</protein>
<sequence>MKIEKVIISRDVTFDEQGTWDWSLNESIPATYFPEADNYYFGDEQHVNEQEIQPPMAQSPAAQVPQEVESRRPPHCGLKSNPISRWNLLPNRGGTQFQEAKTRKIQNGLTTPMLFFAKDQLDGM</sequence>
<organism evidence="2 3">
    <name type="scientific">Prunus armeniaca</name>
    <name type="common">Apricot</name>
    <name type="synonym">Armeniaca vulgaris</name>
    <dbReference type="NCBI Taxonomy" id="36596"/>
    <lineage>
        <taxon>Eukaryota</taxon>
        <taxon>Viridiplantae</taxon>
        <taxon>Streptophyta</taxon>
        <taxon>Embryophyta</taxon>
        <taxon>Tracheophyta</taxon>
        <taxon>Spermatophyta</taxon>
        <taxon>Magnoliopsida</taxon>
        <taxon>eudicotyledons</taxon>
        <taxon>Gunneridae</taxon>
        <taxon>Pentapetalae</taxon>
        <taxon>rosids</taxon>
        <taxon>fabids</taxon>
        <taxon>Rosales</taxon>
        <taxon>Rosaceae</taxon>
        <taxon>Amygdaloideae</taxon>
        <taxon>Amygdaleae</taxon>
        <taxon>Prunus</taxon>
    </lineage>
</organism>
<name>A0A6J5Y9K6_PRUAR</name>
<evidence type="ECO:0000313" key="3">
    <source>
        <dbReference type="Proteomes" id="UP000507245"/>
    </source>
</evidence>
<proteinExistence type="predicted"/>
<dbReference type="OrthoDB" id="6776856at2759"/>
<accession>A0A6J5Y9K6</accession>
<dbReference type="EMBL" id="CAEKKB010000008">
    <property type="protein sequence ID" value="CAB4320224.1"/>
    <property type="molecule type" value="Genomic_DNA"/>
</dbReference>